<accession>A0A173TQP6</accession>
<feature type="transmembrane region" description="Helical" evidence="2">
    <location>
        <begin position="488"/>
        <end position="507"/>
    </location>
</feature>
<reference evidence="4 6" key="2">
    <citation type="journal article" date="2019" name="Nat. Med.">
        <title>A library of human gut bacterial isolates paired with longitudinal multiomics data enables mechanistic microbiome research.</title>
        <authorList>
            <person name="Poyet M."/>
            <person name="Groussin M."/>
            <person name="Gibbons S.M."/>
            <person name="Avila-Pacheco J."/>
            <person name="Jiang X."/>
            <person name="Kearney S.M."/>
            <person name="Perrotta A.R."/>
            <person name="Berdy B."/>
            <person name="Zhao S."/>
            <person name="Lieberman T.D."/>
            <person name="Swanson P.K."/>
            <person name="Smith M."/>
            <person name="Roesemann S."/>
            <person name="Alexander J.E."/>
            <person name="Rich S.A."/>
            <person name="Livny J."/>
            <person name="Vlamakis H."/>
            <person name="Clish C."/>
            <person name="Bullock K."/>
            <person name="Deik A."/>
            <person name="Scott J."/>
            <person name="Pierce K.A."/>
            <person name="Xavier R.J."/>
            <person name="Alm E.J."/>
        </authorList>
    </citation>
    <scope>NUCLEOTIDE SEQUENCE [LARGE SCALE GENOMIC DNA]</scope>
    <source>
        <strain evidence="4 6">BIOML-A5</strain>
    </source>
</reference>
<evidence type="ECO:0000256" key="1">
    <source>
        <dbReference type="SAM" id="Coils"/>
    </source>
</evidence>
<gene>
    <name evidence="3" type="ORF">ERS852580_01725</name>
    <name evidence="4" type="ORF">GKE44_05130</name>
</gene>
<dbReference type="OrthoDB" id="1821982at2"/>
<organism evidence="3 5">
    <name type="scientific">Agathobacter rectalis</name>
    <dbReference type="NCBI Taxonomy" id="39491"/>
    <lineage>
        <taxon>Bacteria</taxon>
        <taxon>Bacillati</taxon>
        <taxon>Bacillota</taxon>
        <taxon>Clostridia</taxon>
        <taxon>Lachnospirales</taxon>
        <taxon>Lachnospiraceae</taxon>
        <taxon>Agathobacter</taxon>
    </lineage>
</organism>
<protein>
    <submittedName>
        <fullName evidence="4">ABC transporter permease</fullName>
    </submittedName>
    <submittedName>
        <fullName evidence="3">ABC-2 family transporter protein</fullName>
    </submittedName>
</protein>
<evidence type="ECO:0000313" key="3">
    <source>
        <dbReference type="EMBL" id="CUN04516.1"/>
    </source>
</evidence>
<keyword evidence="2" id="KW-0472">Membrane</keyword>
<evidence type="ECO:0000313" key="5">
    <source>
        <dbReference type="Proteomes" id="UP000095673"/>
    </source>
</evidence>
<name>A0A173TQP6_9FIRM</name>
<keyword evidence="2" id="KW-0812">Transmembrane</keyword>
<dbReference type="Proteomes" id="UP000095673">
    <property type="component" value="Unassembled WGS sequence"/>
</dbReference>
<evidence type="ECO:0000256" key="2">
    <source>
        <dbReference type="SAM" id="Phobius"/>
    </source>
</evidence>
<dbReference type="RefSeq" id="WP_055238050.1">
    <property type="nucleotide sequence ID" value="NZ_DAWECY010000026.1"/>
</dbReference>
<evidence type="ECO:0000313" key="6">
    <source>
        <dbReference type="Proteomes" id="UP000465607"/>
    </source>
</evidence>
<keyword evidence="2" id="KW-1133">Transmembrane helix</keyword>
<dbReference type="AlphaFoldDB" id="A0A173TQP6"/>
<feature type="transmembrane region" description="Helical" evidence="2">
    <location>
        <begin position="115"/>
        <end position="135"/>
    </location>
</feature>
<feature type="transmembrane region" description="Helical" evidence="2">
    <location>
        <begin position="535"/>
        <end position="556"/>
    </location>
</feature>
<evidence type="ECO:0000313" key="4">
    <source>
        <dbReference type="EMBL" id="MSD26561.1"/>
    </source>
</evidence>
<feature type="transmembrane region" description="Helical" evidence="2">
    <location>
        <begin position="363"/>
        <end position="380"/>
    </location>
</feature>
<dbReference type="EMBL" id="WKQV01000004">
    <property type="protein sequence ID" value="MSD26561.1"/>
    <property type="molecule type" value="Genomic_DNA"/>
</dbReference>
<feature type="transmembrane region" description="Helical" evidence="2">
    <location>
        <begin position="15"/>
        <end position="35"/>
    </location>
</feature>
<dbReference type="Proteomes" id="UP000465607">
    <property type="component" value="Unassembled WGS sequence"/>
</dbReference>
<feature type="transmembrane region" description="Helical" evidence="2">
    <location>
        <begin position="156"/>
        <end position="182"/>
    </location>
</feature>
<sequence>MFIGEIKKLVRNKKFIVVVSIMLLVEIMTIIYCLGEKNAEYVDYRNSLQKEYIETYDIFINGIDERAQTLLSSLGNNNDVYYKRNIDKMVSDYKRLSGVQIDQKYNWGVEKYADYTYGIFFCIVFTFVCMEYIYVSERKSAMLGIIRATKEGRSRIILSKWTVLVVMTVIFSLVQEIMVIVFDSFMYSTGNLKCSIQSLQIFRDCPYEISMFTAIIISILNHLLIAIIICSIVFVCFVSINSRIMECGIPIAIFLLEFLSLNDSPNNIFYAWNMKNVIGVYQNLNIAGTPVDKNYVNFIVGLAIIVFATLIGTILFSIRYVSEIKVVLQYIQEKIRNIFSRLLCVENMYVNEFYKLMIVQKKWILLLFLSIGIIGSYKTYMPANTYQSAYEATYHMYLSAIHGKIDEQTVDYIEKEKQYIQSVENQIELAIENNGIDTAEITAELDSRKRAFDRLNQQYEKMTDDGSVGYMIDEMNLNSVMKNYRSDIIIFMTVSIVLVMFISGLFASKDEMQVSLLLKTSKNGRYRLMRVKKSCAIIIGGIIYLTGLIPSIAGYMHVLGIEELKVNVNKLYEPQISAGISLLVFLALIYLIKALYFGLIGAITIALSKKTGNEFVVSVFVTLFVIVIALILYFSKINLTMILIKLANRGII</sequence>
<keyword evidence="1" id="KW-0175">Coiled coil</keyword>
<feature type="transmembrane region" description="Helical" evidence="2">
    <location>
        <begin position="209"/>
        <end position="237"/>
    </location>
</feature>
<proteinExistence type="predicted"/>
<feature type="transmembrane region" description="Helical" evidence="2">
    <location>
        <begin position="615"/>
        <end position="634"/>
    </location>
</feature>
<feature type="coiled-coil region" evidence="1">
    <location>
        <begin position="413"/>
        <end position="465"/>
    </location>
</feature>
<feature type="transmembrane region" description="Helical" evidence="2">
    <location>
        <begin position="576"/>
        <end position="603"/>
    </location>
</feature>
<feature type="transmembrane region" description="Helical" evidence="2">
    <location>
        <begin position="295"/>
        <end position="318"/>
    </location>
</feature>
<dbReference type="EMBL" id="CYXM01000007">
    <property type="protein sequence ID" value="CUN04516.1"/>
    <property type="molecule type" value="Genomic_DNA"/>
</dbReference>
<reference evidence="3 5" key="1">
    <citation type="submission" date="2015-09" db="EMBL/GenBank/DDBJ databases">
        <authorList>
            <consortium name="Pathogen Informatics"/>
        </authorList>
    </citation>
    <scope>NUCLEOTIDE SEQUENCE [LARGE SCALE GENOMIC DNA]</scope>
    <source>
        <strain evidence="3 5">2789STDY5834968</strain>
    </source>
</reference>